<reference evidence="2 3" key="1">
    <citation type="submission" date="2016-10" db="EMBL/GenBank/DDBJ databases">
        <authorList>
            <person name="de Groot N.N."/>
        </authorList>
    </citation>
    <scope>NUCLEOTIDE SEQUENCE [LARGE SCALE GENOMIC DNA]</scope>
    <source>
        <strain evidence="2 3">CGMCC 1.5070</strain>
    </source>
</reference>
<dbReference type="SUPFAM" id="SSF51658">
    <property type="entry name" value="Xylose isomerase-like"/>
    <property type="match status" value="1"/>
</dbReference>
<name>A0A1H7ZXL5_9FIRM</name>
<dbReference type="Pfam" id="PF01261">
    <property type="entry name" value="AP_endonuc_2"/>
    <property type="match status" value="1"/>
</dbReference>
<evidence type="ECO:0000313" key="3">
    <source>
        <dbReference type="Proteomes" id="UP000199158"/>
    </source>
</evidence>
<protein>
    <submittedName>
        <fullName evidence="2">Sugar phosphate isomerase/epimerase</fullName>
    </submittedName>
</protein>
<keyword evidence="2" id="KW-0413">Isomerase</keyword>
<sequence length="258" mass="29766">MNIGISTACLYPMETEKALETVGKLGVSAVEIFINAPSELRTDFLKNLKAICDFYAMNIIAIHPYSSGFEPFMFFTNYERRFQDAMTMYEDYYHAANLLGAKIVVLHGDRKEGLLPDEVYYDRFGEMFLHAKRHDVILAQENVERCRSRSSAFIWHMYEYLKDDVRFVLDLKQAIRSGEDIFAMYKAMAKGLVHVHLSDHNSKEDCLAPGSGIFNFAEFEKHLKADCYKGLGVIELYRSNYKSAADLYKSYCWLKAIQ</sequence>
<dbReference type="InterPro" id="IPR013022">
    <property type="entry name" value="Xyl_isomerase-like_TIM-brl"/>
</dbReference>
<evidence type="ECO:0000259" key="1">
    <source>
        <dbReference type="Pfam" id="PF01261"/>
    </source>
</evidence>
<dbReference type="STRING" id="474960.SAMN05216180_0972"/>
<keyword evidence="3" id="KW-1185">Reference proteome</keyword>
<gene>
    <name evidence="2" type="ORF">SAMN05216180_0972</name>
</gene>
<organism evidence="2 3">
    <name type="scientific">Hydrogenoanaerobacterium saccharovorans</name>
    <dbReference type="NCBI Taxonomy" id="474960"/>
    <lineage>
        <taxon>Bacteria</taxon>
        <taxon>Bacillati</taxon>
        <taxon>Bacillota</taxon>
        <taxon>Clostridia</taxon>
        <taxon>Eubacteriales</taxon>
        <taxon>Oscillospiraceae</taxon>
        <taxon>Hydrogenoanaerobacterium</taxon>
    </lineage>
</organism>
<dbReference type="OrthoDB" id="148059at2"/>
<proteinExistence type="predicted"/>
<accession>A0A1H7ZXL5</accession>
<dbReference type="RefSeq" id="WP_092752191.1">
    <property type="nucleotide sequence ID" value="NZ_FOCG01000001.1"/>
</dbReference>
<dbReference type="EMBL" id="FOCG01000001">
    <property type="protein sequence ID" value="SEM63215.1"/>
    <property type="molecule type" value="Genomic_DNA"/>
</dbReference>
<evidence type="ECO:0000313" key="2">
    <source>
        <dbReference type="EMBL" id="SEM63215.1"/>
    </source>
</evidence>
<feature type="domain" description="Xylose isomerase-like TIM barrel" evidence="1">
    <location>
        <begin position="22"/>
        <end position="254"/>
    </location>
</feature>
<dbReference type="Proteomes" id="UP000199158">
    <property type="component" value="Unassembled WGS sequence"/>
</dbReference>
<dbReference type="PANTHER" id="PTHR12110">
    <property type="entry name" value="HYDROXYPYRUVATE ISOMERASE"/>
    <property type="match status" value="1"/>
</dbReference>
<dbReference type="InterPro" id="IPR036237">
    <property type="entry name" value="Xyl_isomerase-like_sf"/>
</dbReference>
<dbReference type="AlphaFoldDB" id="A0A1H7ZXL5"/>
<dbReference type="Gene3D" id="3.20.20.150">
    <property type="entry name" value="Divalent-metal-dependent TIM barrel enzymes"/>
    <property type="match status" value="1"/>
</dbReference>
<dbReference type="InterPro" id="IPR050312">
    <property type="entry name" value="IolE/XylAMocC-like"/>
</dbReference>
<dbReference type="GO" id="GO:0016853">
    <property type="term" value="F:isomerase activity"/>
    <property type="evidence" value="ECO:0007669"/>
    <property type="project" value="UniProtKB-KW"/>
</dbReference>